<dbReference type="Gene3D" id="3.30.70.600">
    <property type="entry name" value="Ribosomal protein S10 domain"/>
    <property type="match status" value="1"/>
</dbReference>
<dbReference type="InterPro" id="IPR036838">
    <property type="entry name" value="Ribosomal_uS10_dom_sf"/>
</dbReference>
<evidence type="ECO:0000256" key="2">
    <source>
        <dbReference type="ARBA" id="ARBA00022980"/>
    </source>
</evidence>
<dbReference type="SUPFAM" id="SSF54999">
    <property type="entry name" value="Ribosomal protein S10"/>
    <property type="match status" value="1"/>
</dbReference>
<organism evidence="5">
    <name type="scientific">Brachypodium distachyon</name>
    <name type="common">Purple false brome</name>
    <name type="synonym">Trachynia distachya</name>
    <dbReference type="NCBI Taxonomy" id="15368"/>
    <lineage>
        <taxon>Eukaryota</taxon>
        <taxon>Viridiplantae</taxon>
        <taxon>Streptophyta</taxon>
        <taxon>Embryophyta</taxon>
        <taxon>Tracheophyta</taxon>
        <taxon>Spermatophyta</taxon>
        <taxon>Magnoliopsida</taxon>
        <taxon>Liliopsida</taxon>
        <taxon>Poales</taxon>
        <taxon>Poaceae</taxon>
        <taxon>BOP clade</taxon>
        <taxon>Pooideae</taxon>
        <taxon>Stipodae</taxon>
        <taxon>Brachypodieae</taxon>
        <taxon>Brachypodium</taxon>
    </lineage>
</organism>
<dbReference type="EMBL" id="CM000880">
    <property type="protein sequence ID" value="KQK16221.1"/>
    <property type="molecule type" value="Genomic_DNA"/>
</dbReference>
<evidence type="ECO:0000313" key="6">
    <source>
        <dbReference type="EnsemblPlants" id="KQK16221"/>
    </source>
</evidence>
<dbReference type="GO" id="GO:0006412">
    <property type="term" value="P:translation"/>
    <property type="evidence" value="ECO:0007669"/>
    <property type="project" value="InterPro"/>
</dbReference>
<gene>
    <name evidence="5" type="ORF">BRADI_1g27490v3</name>
</gene>
<dbReference type="Gramene" id="KQK16221">
    <property type="protein sequence ID" value="KQK16221"/>
    <property type="gene ID" value="BRADI_1g27490v3"/>
</dbReference>
<dbReference type="GO" id="GO:0005739">
    <property type="term" value="C:mitochondrion"/>
    <property type="evidence" value="ECO:0000318"/>
    <property type="project" value="GO_Central"/>
</dbReference>
<keyword evidence="3" id="KW-0687">Ribonucleoprotein</keyword>
<accession>I1GUE9</accession>
<keyword evidence="2" id="KW-0689">Ribosomal protein</keyword>
<dbReference type="Proteomes" id="UP000008810">
    <property type="component" value="Chromosome 1"/>
</dbReference>
<dbReference type="AlphaFoldDB" id="I1GUE9"/>
<comment type="similarity">
    <text evidence="1">Belongs to the universal ribosomal protein uS10 family.</text>
</comment>
<dbReference type="InParanoid" id="I1GUE9"/>
<dbReference type="Pfam" id="PF00338">
    <property type="entry name" value="Ribosomal_S10"/>
    <property type="match status" value="1"/>
</dbReference>
<dbReference type="GO" id="GO:0015935">
    <property type="term" value="C:small ribosomal subunit"/>
    <property type="evidence" value="ECO:0000318"/>
    <property type="project" value="GO_Central"/>
</dbReference>
<dbReference type="EnsemblPlants" id="KQK16221">
    <property type="protein sequence ID" value="KQK16221"/>
    <property type="gene ID" value="BRADI_1g27490v3"/>
</dbReference>
<dbReference type="InterPro" id="IPR001848">
    <property type="entry name" value="Ribosomal_uS10"/>
</dbReference>
<dbReference type="PRINTS" id="PR00971">
    <property type="entry name" value="RIBOSOMALS10"/>
</dbReference>
<dbReference type="PANTHER" id="PTHR11700">
    <property type="entry name" value="30S RIBOSOMAL PROTEIN S10 FAMILY MEMBER"/>
    <property type="match status" value="1"/>
</dbReference>
<dbReference type="SMART" id="SM01403">
    <property type="entry name" value="Ribosomal_S10"/>
    <property type="match status" value="1"/>
</dbReference>
<dbReference type="HOGENOM" id="CLU_1284878_0_0_1"/>
<evidence type="ECO:0000259" key="4">
    <source>
        <dbReference type="SMART" id="SM01403"/>
    </source>
</evidence>
<evidence type="ECO:0000256" key="3">
    <source>
        <dbReference type="ARBA" id="ARBA00023274"/>
    </source>
</evidence>
<proteinExistence type="inferred from homology"/>
<evidence type="ECO:0000313" key="7">
    <source>
        <dbReference type="Proteomes" id="UP000008810"/>
    </source>
</evidence>
<dbReference type="OrthoDB" id="366214at2759"/>
<protein>
    <recommendedName>
        <fullName evidence="4">Small ribosomal subunit protein uS10 domain-containing protein</fullName>
    </recommendedName>
</protein>
<dbReference type="InterPro" id="IPR027486">
    <property type="entry name" value="Ribosomal_uS10_dom"/>
</dbReference>
<sequence>MAMAALRHAARRIVRPPPPAIHRAAVAEERRRLLPRHIHGGSSPDVRIFSLAEEQRRLLPRLFQGGSTAVGRIYSRQFCSFQLDKRTEETKEALYPRKMHSNDSAAKIRVVMKSFNNQKNNLVGLAPYTQKIGLPESQSLYTVLRSPHIDKKSREQFSMHVKKVFVVKKAETHELAKKFFWLKRMRIMGAQYEIHISFKTRLDKKIGCSKGVGLL</sequence>
<name>I1GUE9_BRADI</name>
<feature type="domain" description="Small ribosomal subunit protein uS10" evidence="4">
    <location>
        <begin position="109"/>
        <end position="195"/>
    </location>
</feature>
<dbReference type="eggNOG" id="ENOG502S5UJ">
    <property type="taxonomic scope" value="Eukaryota"/>
</dbReference>
<dbReference type="FunFam" id="3.30.70.600:FF:000007">
    <property type="entry name" value="Ribosomal protein S10"/>
    <property type="match status" value="1"/>
</dbReference>
<evidence type="ECO:0000256" key="1">
    <source>
        <dbReference type="ARBA" id="ARBA00007102"/>
    </source>
</evidence>
<reference evidence="5" key="2">
    <citation type="submission" date="2017-06" db="EMBL/GenBank/DDBJ databases">
        <title>WGS assembly of Brachypodium distachyon.</title>
        <authorList>
            <consortium name="The International Brachypodium Initiative"/>
            <person name="Lucas S."/>
            <person name="Harmon-Smith M."/>
            <person name="Lail K."/>
            <person name="Tice H."/>
            <person name="Grimwood J."/>
            <person name="Bruce D."/>
            <person name="Barry K."/>
            <person name="Shu S."/>
            <person name="Lindquist E."/>
            <person name="Wang M."/>
            <person name="Pitluck S."/>
            <person name="Vogel J.P."/>
            <person name="Garvin D.F."/>
            <person name="Mockler T.C."/>
            <person name="Schmutz J."/>
            <person name="Rokhsar D."/>
            <person name="Bevan M.W."/>
        </authorList>
    </citation>
    <scope>NUCLEOTIDE SEQUENCE</scope>
    <source>
        <strain evidence="5">Bd21</strain>
    </source>
</reference>
<dbReference type="GO" id="GO:0003735">
    <property type="term" value="F:structural constituent of ribosome"/>
    <property type="evidence" value="ECO:0000318"/>
    <property type="project" value="GO_Central"/>
</dbReference>
<reference evidence="6" key="3">
    <citation type="submission" date="2018-08" db="UniProtKB">
        <authorList>
            <consortium name="EnsemblPlants"/>
        </authorList>
    </citation>
    <scope>IDENTIFICATION</scope>
    <source>
        <strain evidence="6">cv. Bd21</strain>
    </source>
</reference>
<reference evidence="5 6" key="1">
    <citation type="journal article" date="2010" name="Nature">
        <title>Genome sequencing and analysis of the model grass Brachypodium distachyon.</title>
        <authorList>
            <consortium name="International Brachypodium Initiative"/>
        </authorList>
    </citation>
    <scope>NUCLEOTIDE SEQUENCE [LARGE SCALE GENOMIC DNA]</scope>
    <source>
        <strain evidence="5 6">Bd21</strain>
    </source>
</reference>
<evidence type="ECO:0000313" key="5">
    <source>
        <dbReference type="EMBL" id="KQK16221.1"/>
    </source>
</evidence>
<dbReference type="STRING" id="15368.I1GUE9"/>
<keyword evidence="7" id="KW-1185">Reference proteome</keyword>